<dbReference type="eggNOG" id="COG0009">
    <property type="taxonomic scope" value="Bacteria"/>
</dbReference>
<dbReference type="Pfam" id="PF01300">
    <property type="entry name" value="Sua5_yciO_yrdC"/>
    <property type="match status" value="1"/>
</dbReference>
<name>Q6AL59_DESPS</name>
<keyword evidence="8" id="KW-0547">Nucleotide-binding</keyword>
<dbReference type="GO" id="GO:0006450">
    <property type="term" value="P:regulation of translational fidelity"/>
    <property type="evidence" value="ECO:0007669"/>
    <property type="project" value="TreeGrafter"/>
</dbReference>
<evidence type="ECO:0000256" key="7">
    <source>
        <dbReference type="ARBA" id="ARBA00022695"/>
    </source>
</evidence>
<evidence type="ECO:0000256" key="5">
    <source>
        <dbReference type="ARBA" id="ARBA00022679"/>
    </source>
</evidence>
<organism evidence="13 14">
    <name type="scientific">Desulfotalea psychrophila (strain LSv54 / DSM 12343)</name>
    <dbReference type="NCBI Taxonomy" id="177439"/>
    <lineage>
        <taxon>Bacteria</taxon>
        <taxon>Pseudomonadati</taxon>
        <taxon>Thermodesulfobacteriota</taxon>
        <taxon>Desulfobulbia</taxon>
        <taxon>Desulfobulbales</taxon>
        <taxon>Desulfocapsaceae</taxon>
        <taxon>Desulfotalea</taxon>
    </lineage>
</organism>
<dbReference type="InterPro" id="IPR006070">
    <property type="entry name" value="Sua5-like_dom"/>
</dbReference>
<evidence type="ECO:0000256" key="6">
    <source>
        <dbReference type="ARBA" id="ARBA00022694"/>
    </source>
</evidence>
<dbReference type="EMBL" id="CR522870">
    <property type="protein sequence ID" value="CAG36916.1"/>
    <property type="molecule type" value="Genomic_DNA"/>
</dbReference>
<dbReference type="STRING" id="177439.DP2187"/>
<dbReference type="InterPro" id="IPR050156">
    <property type="entry name" value="TC-AMP_synthase_SUA5"/>
</dbReference>
<keyword evidence="14" id="KW-1185">Reference proteome</keyword>
<dbReference type="RefSeq" id="WP_011189428.1">
    <property type="nucleotide sequence ID" value="NC_006138.1"/>
</dbReference>
<evidence type="ECO:0000256" key="10">
    <source>
        <dbReference type="ARBA" id="ARBA00029774"/>
    </source>
</evidence>
<keyword evidence="7" id="KW-0548">Nucleotidyltransferase</keyword>
<dbReference type="GO" id="GO:0003725">
    <property type="term" value="F:double-stranded RNA binding"/>
    <property type="evidence" value="ECO:0007669"/>
    <property type="project" value="InterPro"/>
</dbReference>
<dbReference type="InterPro" id="IPR017945">
    <property type="entry name" value="DHBP_synth_RibB-like_a/b_dom"/>
</dbReference>
<evidence type="ECO:0000256" key="1">
    <source>
        <dbReference type="ARBA" id="ARBA00004496"/>
    </source>
</evidence>
<dbReference type="GO" id="GO:0005524">
    <property type="term" value="F:ATP binding"/>
    <property type="evidence" value="ECO:0007669"/>
    <property type="project" value="UniProtKB-KW"/>
</dbReference>
<keyword evidence="6" id="KW-0819">tRNA processing</keyword>
<dbReference type="AlphaFoldDB" id="Q6AL59"/>
<keyword evidence="9" id="KW-0067">ATP-binding</keyword>
<evidence type="ECO:0000313" key="14">
    <source>
        <dbReference type="Proteomes" id="UP000000602"/>
    </source>
</evidence>
<dbReference type="PANTHER" id="PTHR17490:SF16">
    <property type="entry name" value="THREONYLCARBAMOYL-AMP SYNTHASE"/>
    <property type="match status" value="1"/>
</dbReference>
<accession>Q6AL59</accession>
<sequence length="218" mass="23988">MRKKQNEFSRFHPLSHSLKSSILQAVDVIRRGGIVAFPTETSYGLAVDPYNVEAIERLYSLKGRHRSKPLLLLVANHAQLLDCVCAIPPLYKPLIARFWPGPLTLIFQAKETIPAILTGGSKTIAIRRSPHPVAQFFVESAGIPLTATSANFSQKKPALTAQDCLHMFGDLVDYIIDDGQRGLNGFSTILAVKKEGLIVIREGELSLKTIARELDIGC</sequence>
<evidence type="ECO:0000259" key="12">
    <source>
        <dbReference type="PROSITE" id="PS51163"/>
    </source>
</evidence>
<dbReference type="Gene3D" id="3.90.870.10">
    <property type="entry name" value="DHBP synthase"/>
    <property type="match status" value="1"/>
</dbReference>
<dbReference type="GO" id="GO:0005737">
    <property type="term" value="C:cytoplasm"/>
    <property type="evidence" value="ECO:0007669"/>
    <property type="project" value="UniProtKB-SubCell"/>
</dbReference>
<dbReference type="Proteomes" id="UP000000602">
    <property type="component" value="Chromosome"/>
</dbReference>
<evidence type="ECO:0000256" key="4">
    <source>
        <dbReference type="ARBA" id="ARBA00022490"/>
    </source>
</evidence>
<reference evidence="14" key="1">
    <citation type="journal article" date="2004" name="Environ. Microbiol.">
        <title>The genome of Desulfotalea psychrophila, a sulfate-reducing bacterium from permanently cold Arctic sediments.</title>
        <authorList>
            <person name="Rabus R."/>
            <person name="Ruepp A."/>
            <person name="Frickey T."/>
            <person name="Rattei T."/>
            <person name="Fartmann B."/>
            <person name="Stark M."/>
            <person name="Bauer M."/>
            <person name="Zibat A."/>
            <person name="Lombardot T."/>
            <person name="Becker I."/>
            <person name="Amann J."/>
            <person name="Gellner K."/>
            <person name="Teeling H."/>
            <person name="Leuschner W.D."/>
            <person name="Gloeckner F.-O."/>
            <person name="Lupas A.N."/>
            <person name="Amann R."/>
            <person name="Klenk H.-P."/>
        </authorList>
    </citation>
    <scope>NUCLEOTIDE SEQUENCE [LARGE SCALE GENOMIC DNA]</scope>
    <source>
        <strain evidence="14">DSM 12343 / LSv54</strain>
    </source>
</reference>
<dbReference type="KEGG" id="dps:DP2187"/>
<dbReference type="PROSITE" id="PS51163">
    <property type="entry name" value="YRDC"/>
    <property type="match status" value="1"/>
</dbReference>
<gene>
    <name evidence="13" type="ordered locus">DP2187</name>
</gene>
<dbReference type="EC" id="2.7.7.87" evidence="3"/>
<comment type="subcellular location">
    <subcellularLocation>
        <location evidence="1">Cytoplasm</location>
    </subcellularLocation>
</comment>
<evidence type="ECO:0000256" key="11">
    <source>
        <dbReference type="ARBA" id="ARBA00048366"/>
    </source>
</evidence>
<dbReference type="SUPFAM" id="SSF55821">
    <property type="entry name" value="YrdC/RibB"/>
    <property type="match status" value="1"/>
</dbReference>
<dbReference type="PANTHER" id="PTHR17490">
    <property type="entry name" value="SUA5"/>
    <property type="match status" value="1"/>
</dbReference>
<dbReference type="GO" id="GO:0061710">
    <property type="term" value="F:L-threonylcarbamoyladenylate synthase"/>
    <property type="evidence" value="ECO:0007669"/>
    <property type="project" value="UniProtKB-EC"/>
</dbReference>
<keyword evidence="5" id="KW-0808">Transferase</keyword>
<dbReference type="GO" id="GO:0000049">
    <property type="term" value="F:tRNA binding"/>
    <property type="evidence" value="ECO:0007669"/>
    <property type="project" value="TreeGrafter"/>
</dbReference>
<dbReference type="OrthoDB" id="9814580at2"/>
<evidence type="ECO:0000256" key="3">
    <source>
        <dbReference type="ARBA" id="ARBA00012584"/>
    </source>
</evidence>
<evidence type="ECO:0000256" key="9">
    <source>
        <dbReference type="ARBA" id="ARBA00022840"/>
    </source>
</evidence>
<dbReference type="GO" id="GO:0008033">
    <property type="term" value="P:tRNA processing"/>
    <property type="evidence" value="ECO:0007669"/>
    <property type="project" value="UniProtKB-KW"/>
</dbReference>
<keyword evidence="4" id="KW-0963">Cytoplasm</keyword>
<evidence type="ECO:0000256" key="8">
    <source>
        <dbReference type="ARBA" id="ARBA00022741"/>
    </source>
</evidence>
<proteinExistence type="inferred from homology"/>
<protein>
    <recommendedName>
        <fullName evidence="10">L-threonylcarbamoyladenylate synthase</fullName>
        <ecNumber evidence="3">2.7.7.87</ecNumber>
    </recommendedName>
    <alternativeName>
        <fullName evidence="10">L-threonylcarbamoyladenylate synthase</fullName>
    </alternativeName>
</protein>
<evidence type="ECO:0000313" key="13">
    <source>
        <dbReference type="EMBL" id="CAG36916.1"/>
    </source>
</evidence>
<dbReference type="NCBIfam" id="TIGR00057">
    <property type="entry name" value="L-threonylcarbamoyladenylate synthase"/>
    <property type="match status" value="1"/>
</dbReference>
<comment type="similarity">
    <text evidence="2">Belongs to the SUA5 family.</text>
</comment>
<feature type="domain" description="YrdC-like" evidence="12">
    <location>
        <begin position="19"/>
        <end position="205"/>
    </location>
</feature>
<evidence type="ECO:0000256" key="2">
    <source>
        <dbReference type="ARBA" id="ARBA00007663"/>
    </source>
</evidence>
<dbReference type="HOGENOM" id="CLU_031397_3_2_7"/>
<comment type="catalytic activity">
    <reaction evidence="11">
        <text>L-threonine + hydrogencarbonate + ATP = L-threonylcarbamoyladenylate + diphosphate + H2O</text>
        <dbReference type="Rhea" id="RHEA:36407"/>
        <dbReference type="ChEBI" id="CHEBI:15377"/>
        <dbReference type="ChEBI" id="CHEBI:17544"/>
        <dbReference type="ChEBI" id="CHEBI:30616"/>
        <dbReference type="ChEBI" id="CHEBI:33019"/>
        <dbReference type="ChEBI" id="CHEBI:57926"/>
        <dbReference type="ChEBI" id="CHEBI:73682"/>
        <dbReference type="EC" id="2.7.7.87"/>
    </reaction>
</comment>